<sequence>MAMTMTTRGATPVTPVTRRARAVRGRARGRWWTTVTRASAETEGGEEGSSKRWKPKPLPSAFGDADKSARTRSPFGETAGGGATSGSAGGGAAAASTATPASPFGDAASGKPASPFGAEAAKPAAKPASPFGASVTPAAGGNTPAQSPFGAAEARSPFAAAPGSNAAKSPFGGASSAKNPFNEPEAALYGAAPAKKRASKPVVEEQKKSLLESLPRPTLGQVVIVLSFTTIISLMLGTFWVVVNAGGVHFNDA</sequence>
<feature type="compositionally biased region" description="Low complexity" evidence="1">
    <location>
        <begin position="93"/>
        <end position="103"/>
    </location>
</feature>
<keyword evidence="2" id="KW-0812">Transmembrane</keyword>
<feature type="compositionally biased region" description="Low complexity" evidence="1">
    <location>
        <begin position="113"/>
        <end position="133"/>
    </location>
</feature>
<evidence type="ECO:0000256" key="2">
    <source>
        <dbReference type="SAM" id="Phobius"/>
    </source>
</evidence>
<feature type="region of interest" description="Disordered" evidence="1">
    <location>
        <begin position="1"/>
        <end position="179"/>
    </location>
</feature>
<evidence type="ECO:0000256" key="1">
    <source>
        <dbReference type="SAM" id="MobiDB-lite"/>
    </source>
</evidence>
<feature type="compositionally biased region" description="Low complexity" evidence="1">
    <location>
        <begin position="151"/>
        <end position="161"/>
    </location>
</feature>
<name>A0A1Y5I3P4_OSTTA</name>
<evidence type="ECO:0000313" key="3">
    <source>
        <dbReference type="EMBL" id="OUS44126.1"/>
    </source>
</evidence>
<reference evidence="3" key="1">
    <citation type="submission" date="2017-04" db="EMBL/GenBank/DDBJ databases">
        <title>Population genomics of picophytoplankton unveils novel chromosome hypervariability.</title>
        <authorList>
            <consortium name="DOE Joint Genome Institute"/>
            <person name="Blanc-Mathieu R."/>
            <person name="Krasovec M."/>
            <person name="Hebrard M."/>
            <person name="Yau S."/>
            <person name="Desgranges E."/>
            <person name="Martin J."/>
            <person name="Schackwitz W."/>
            <person name="Kuo A."/>
            <person name="Salin G."/>
            <person name="Donnadieu C."/>
            <person name="Desdevises Y."/>
            <person name="Sanchez-Ferandin S."/>
            <person name="Moreau H."/>
            <person name="Rivals E."/>
            <person name="Grigoriev I.V."/>
            <person name="Grimsley N."/>
            <person name="Eyre-Walker A."/>
            <person name="Piganeau G."/>
        </authorList>
    </citation>
    <scope>NUCLEOTIDE SEQUENCE [LARGE SCALE GENOMIC DNA]</scope>
    <source>
        <strain evidence="3">RCC 1115</strain>
    </source>
</reference>
<feature type="compositionally biased region" description="Basic residues" evidence="1">
    <location>
        <begin position="18"/>
        <end position="29"/>
    </location>
</feature>
<feature type="compositionally biased region" description="Gly residues" evidence="1">
    <location>
        <begin position="78"/>
        <end position="92"/>
    </location>
</feature>
<protein>
    <submittedName>
        <fullName evidence="3">Uncharacterized protein</fullName>
    </submittedName>
</protein>
<accession>A0A1Y5I3P4</accession>
<dbReference type="AlphaFoldDB" id="A0A1Y5I3P4"/>
<proteinExistence type="predicted"/>
<feature type="transmembrane region" description="Helical" evidence="2">
    <location>
        <begin position="222"/>
        <end position="243"/>
    </location>
</feature>
<keyword evidence="2" id="KW-1133">Transmembrane helix</keyword>
<keyword evidence="2" id="KW-0472">Membrane</keyword>
<gene>
    <name evidence="3" type="ORF">BE221DRAFT_194297</name>
</gene>
<organism evidence="3">
    <name type="scientific">Ostreococcus tauri</name>
    <name type="common">Marine green alga</name>
    <dbReference type="NCBI Taxonomy" id="70448"/>
    <lineage>
        <taxon>Eukaryota</taxon>
        <taxon>Viridiplantae</taxon>
        <taxon>Chlorophyta</taxon>
        <taxon>Mamiellophyceae</taxon>
        <taxon>Mamiellales</taxon>
        <taxon>Bathycoccaceae</taxon>
        <taxon>Ostreococcus</taxon>
    </lineage>
</organism>
<dbReference type="eggNOG" id="ENOG502SC2K">
    <property type="taxonomic scope" value="Eukaryota"/>
</dbReference>
<dbReference type="Proteomes" id="UP000195557">
    <property type="component" value="Unassembled WGS sequence"/>
</dbReference>
<dbReference type="EMBL" id="KZ155826">
    <property type="protein sequence ID" value="OUS44126.1"/>
    <property type="molecule type" value="Genomic_DNA"/>
</dbReference>
<feature type="compositionally biased region" description="Low complexity" evidence="1">
    <location>
        <begin position="30"/>
        <end position="42"/>
    </location>
</feature>